<accession>A0ACC1X9X4</accession>
<dbReference type="EMBL" id="CM051403">
    <property type="protein sequence ID" value="KAJ4708174.1"/>
    <property type="molecule type" value="Genomic_DNA"/>
</dbReference>
<comment type="caution">
    <text evidence="1">The sequence shown here is derived from an EMBL/GenBank/DDBJ whole genome shotgun (WGS) entry which is preliminary data.</text>
</comment>
<sequence>MSMICLSWLHPSSTCTLPSTKTILYRQVIISLSFHHQPTSARYSQDKPPSTLGLHHHHGLPQFCLL</sequence>
<evidence type="ECO:0000313" key="2">
    <source>
        <dbReference type="Proteomes" id="UP001164539"/>
    </source>
</evidence>
<proteinExistence type="predicted"/>
<organism evidence="1 2">
    <name type="scientific">Melia azedarach</name>
    <name type="common">Chinaberry tree</name>
    <dbReference type="NCBI Taxonomy" id="155640"/>
    <lineage>
        <taxon>Eukaryota</taxon>
        <taxon>Viridiplantae</taxon>
        <taxon>Streptophyta</taxon>
        <taxon>Embryophyta</taxon>
        <taxon>Tracheophyta</taxon>
        <taxon>Spermatophyta</taxon>
        <taxon>Magnoliopsida</taxon>
        <taxon>eudicotyledons</taxon>
        <taxon>Gunneridae</taxon>
        <taxon>Pentapetalae</taxon>
        <taxon>rosids</taxon>
        <taxon>malvids</taxon>
        <taxon>Sapindales</taxon>
        <taxon>Meliaceae</taxon>
        <taxon>Melia</taxon>
    </lineage>
</organism>
<keyword evidence="2" id="KW-1185">Reference proteome</keyword>
<evidence type="ECO:0000313" key="1">
    <source>
        <dbReference type="EMBL" id="KAJ4708174.1"/>
    </source>
</evidence>
<gene>
    <name evidence="1" type="ORF">OWV82_018164</name>
</gene>
<name>A0ACC1X9X4_MELAZ</name>
<dbReference type="Proteomes" id="UP001164539">
    <property type="component" value="Chromosome 10"/>
</dbReference>
<protein>
    <submittedName>
        <fullName evidence="1">Uncharacterized protein</fullName>
    </submittedName>
</protein>
<reference evidence="1 2" key="1">
    <citation type="journal article" date="2023" name="Science">
        <title>Complex scaffold remodeling in plant triterpene biosynthesis.</title>
        <authorList>
            <person name="De La Pena R."/>
            <person name="Hodgson H."/>
            <person name="Liu J.C."/>
            <person name="Stephenson M.J."/>
            <person name="Martin A.C."/>
            <person name="Owen C."/>
            <person name="Harkess A."/>
            <person name="Leebens-Mack J."/>
            <person name="Jimenez L.E."/>
            <person name="Osbourn A."/>
            <person name="Sattely E.S."/>
        </authorList>
    </citation>
    <scope>NUCLEOTIDE SEQUENCE [LARGE SCALE GENOMIC DNA]</scope>
    <source>
        <strain evidence="2">cv. JPN11</strain>
        <tissue evidence="1">Leaf</tissue>
    </source>
</reference>